<dbReference type="PRINTS" id="PR00834">
    <property type="entry name" value="PROTEASES2C"/>
</dbReference>
<evidence type="ECO:0000256" key="4">
    <source>
        <dbReference type="ARBA" id="ARBA00023136"/>
    </source>
</evidence>
<organism evidence="6 7">
    <name type="scientific">Mumia flava</name>
    <dbReference type="NCBI Taxonomy" id="1348852"/>
    <lineage>
        <taxon>Bacteria</taxon>
        <taxon>Bacillati</taxon>
        <taxon>Actinomycetota</taxon>
        <taxon>Actinomycetes</taxon>
        <taxon>Propionibacteriales</taxon>
        <taxon>Nocardioidaceae</taxon>
        <taxon>Mumia</taxon>
    </lineage>
</organism>
<evidence type="ECO:0000256" key="3">
    <source>
        <dbReference type="ARBA" id="ARBA00022989"/>
    </source>
</evidence>
<dbReference type="GO" id="GO:0004252">
    <property type="term" value="F:serine-type endopeptidase activity"/>
    <property type="evidence" value="ECO:0007669"/>
    <property type="project" value="InterPro"/>
</dbReference>
<accession>A0A0B2BEJ2</accession>
<reference evidence="6 7" key="1">
    <citation type="submission" date="2017-11" db="EMBL/GenBank/DDBJ databases">
        <title>Genomic Encyclopedia of Archaeal and Bacterial Type Strains, Phase II (KMG-II): From Individual Species to Whole Genera.</title>
        <authorList>
            <person name="Goeker M."/>
        </authorList>
    </citation>
    <scope>NUCLEOTIDE SEQUENCE [LARGE SCALE GENOMIC DNA]</scope>
    <source>
        <strain evidence="6 7">DSM 27763</strain>
    </source>
</reference>
<feature type="transmembrane region" description="Helical" evidence="5">
    <location>
        <begin position="100"/>
        <end position="120"/>
    </location>
</feature>
<dbReference type="InterPro" id="IPR003825">
    <property type="entry name" value="Colicin-V_CvpA"/>
</dbReference>
<keyword evidence="7" id="KW-1185">Reference proteome</keyword>
<keyword evidence="3 5" id="KW-1133">Transmembrane helix</keyword>
<dbReference type="SUPFAM" id="SSF50494">
    <property type="entry name" value="Trypsin-like serine proteases"/>
    <property type="match status" value="1"/>
</dbReference>
<evidence type="ECO:0000256" key="2">
    <source>
        <dbReference type="ARBA" id="ARBA00022692"/>
    </source>
</evidence>
<dbReference type="GO" id="GO:0006508">
    <property type="term" value="P:proteolysis"/>
    <property type="evidence" value="ECO:0007669"/>
    <property type="project" value="InterPro"/>
</dbReference>
<protein>
    <submittedName>
        <fullName evidence="6">Colicin V production protein</fullName>
    </submittedName>
</protein>
<dbReference type="InterPro" id="IPR009003">
    <property type="entry name" value="Peptidase_S1_PA"/>
</dbReference>
<evidence type="ECO:0000313" key="6">
    <source>
        <dbReference type="EMBL" id="PJJ57391.1"/>
    </source>
</evidence>
<comment type="subcellular location">
    <subcellularLocation>
        <location evidence="1">Membrane</location>
        <topology evidence="1">Multi-pass membrane protein</topology>
    </subcellularLocation>
</comment>
<dbReference type="OrthoDB" id="9766361at2"/>
<dbReference type="NCBIfam" id="NF033740">
    <property type="entry name" value="MarP_fam_protase"/>
    <property type="match status" value="1"/>
</dbReference>
<dbReference type="InterPro" id="IPR043504">
    <property type="entry name" value="Peptidase_S1_PA_chymotrypsin"/>
</dbReference>
<evidence type="ECO:0000256" key="1">
    <source>
        <dbReference type="ARBA" id="ARBA00004141"/>
    </source>
</evidence>
<dbReference type="PANTHER" id="PTHR43019">
    <property type="entry name" value="SERINE ENDOPROTEASE DEGS"/>
    <property type="match status" value="1"/>
</dbReference>
<dbReference type="Pfam" id="PF02674">
    <property type="entry name" value="Colicin_V"/>
    <property type="match status" value="1"/>
</dbReference>
<proteinExistence type="predicted"/>
<dbReference type="GO" id="GO:0009403">
    <property type="term" value="P:toxin biosynthetic process"/>
    <property type="evidence" value="ECO:0007669"/>
    <property type="project" value="InterPro"/>
</dbReference>
<dbReference type="RefSeq" id="WP_039350471.1">
    <property type="nucleotide sequence ID" value="NZ_PGEZ01000001.1"/>
</dbReference>
<dbReference type="GO" id="GO:0016020">
    <property type="term" value="C:membrane"/>
    <property type="evidence" value="ECO:0007669"/>
    <property type="project" value="UniProtKB-SubCell"/>
</dbReference>
<evidence type="ECO:0000313" key="7">
    <source>
        <dbReference type="Proteomes" id="UP000230842"/>
    </source>
</evidence>
<gene>
    <name evidence="6" type="ORF">CLV56_1619</name>
</gene>
<dbReference type="AlphaFoldDB" id="A0A0B2BEJ2"/>
<dbReference type="InterPro" id="IPR047680">
    <property type="entry name" value="MarP-like"/>
</dbReference>
<dbReference type="InterPro" id="IPR001940">
    <property type="entry name" value="Peptidase_S1C"/>
</dbReference>
<feature type="transmembrane region" description="Helical" evidence="5">
    <location>
        <begin position="26"/>
        <end position="48"/>
    </location>
</feature>
<keyword evidence="2 5" id="KW-0812">Transmembrane</keyword>
<name>A0A0B2BEJ2_9ACTN</name>
<sequence length="391" mass="40492">MNLVDVAILLVVVAYAAVGYWRGFVAGFAGVLGLLVGGSVGLVLVPLLLGGLESGLGRSLLALMVVLVLASSGQAIGSHFGGGLRDRLTTPAARAADAAGGVALSVAAVLVLCWALGYAVSGAQIPGASSSVRGSKILATIDGVMPDPAREALHSFDGIVDSTLFPRYLDPFAPETIEPAAAPDPEVLKQPGVRKARRSVARITGQSSCDRMLEGSGFVFASDRVMTNAHVVAGVTQPYVTVRGQEYEATTVVYDPDLDVAVLRVIGLRARPLAFDPSGAPGDDAAVLGFPENGPFDARAARIRSEQRLRSRDIYGEQRATREVFSLRSLVRPGNSGGPVISSQGRVYGVVFAASVEDSSTGYALTADQVAEAAEDGRTAMRPVSTGACAR</sequence>
<feature type="transmembrane region" description="Helical" evidence="5">
    <location>
        <begin position="60"/>
        <end position="80"/>
    </location>
</feature>
<dbReference type="Pfam" id="PF13365">
    <property type="entry name" value="Trypsin_2"/>
    <property type="match status" value="1"/>
</dbReference>
<comment type="caution">
    <text evidence="6">The sequence shown here is derived from an EMBL/GenBank/DDBJ whole genome shotgun (WGS) entry which is preliminary data.</text>
</comment>
<dbReference type="Proteomes" id="UP000230842">
    <property type="component" value="Unassembled WGS sequence"/>
</dbReference>
<keyword evidence="4 5" id="KW-0472">Membrane</keyword>
<dbReference type="EMBL" id="PGEZ01000001">
    <property type="protein sequence ID" value="PJJ57391.1"/>
    <property type="molecule type" value="Genomic_DNA"/>
</dbReference>
<dbReference type="PANTHER" id="PTHR43019:SF23">
    <property type="entry name" value="PROTEASE DO-LIKE 5, CHLOROPLASTIC"/>
    <property type="match status" value="1"/>
</dbReference>
<evidence type="ECO:0000256" key="5">
    <source>
        <dbReference type="SAM" id="Phobius"/>
    </source>
</evidence>
<dbReference type="Gene3D" id="2.40.10.10">
    <property type="entry name" value="Trypsin-like serine proteases"/>
    <property type="match status" value="2"/>
</dbReference>